<reference evidence="3" key="1">
    <citation type="journal article" date="2020" name="Nat. Commun.">
        <title>Genome sequence of the cluster root forming white lupin.</title>
        <authorList>
            <person name="Hufnagel B."/>
            <person name="Marques A."/>
            <person name="Soriano A."/>
            <person name="Marques L."/>
            <person name="Divol F."/>
            <person name="Doumas P."/>
            <person name="Sallet E."/>
            <person name="Mancinotti D."/>
            <person name="Carrere S."/>
            <person name="Marande W."/>
            <person name="Arribat S."/>
            <person name="Keller J."/>
            <person name="Huneau C."/>
            <person name="Blein T."/>
            <person name="Aime D."/>
            <person name="Laguerre M."/>
            <person name="Taylor J."/>
            <person name="Schubert V."/>
            <person name="Nelson M."/>
            <person name="Geu-Flores F."/>
            <person name="Crespi M."/>
            <person name="Gallardo-Guerrero K."/>
            <person name="Delaux P.-M."/>
            <person name="Salse J."/>
            <person name="Berges H."/>
            <person name="Guyot R."/>
            <person name="Gouzy J."/>
            <person name="Peret B."/>
        </authorList>
    </citation>
    <scope>NUCLEOTIDE SEQUENCE [LARGE SCALE GENOMIC DNA]</scope>
    <source>
        <strain evidence="3">cv. Amiga</strain>
    </source>
</reference>
<accession>A0A6A4QEP9</accession>
<keyword evidence="3" id="KW-1185">Reference proteome</keyword>
<protein>
    <submittedName>
        <fullName evidence="2">Uncharacterized protein</fullName>
    </submittedName>
</protein>
<dbReference type="OrthoDB" id="166375at2759"/>
<evidence type="ECO:0000313" key="2">
    <source>
        <dbReference type="EMBL" id="KAE9612093.1"/>
    </source>
</evidence>
<proteinExistence type="predicted"/>
<name>A0A6A4QEP9_LUPAL</name>
<evidence type="ECO:0000313" key="3">
    <source>
        <dbReference type="Proteomes" id="UP000447434"/>
    </source>
</evidence>
<feature type="compositionally biased region" description="Low complexity" evidence="1">
    <location>
        <begin position="32"/>
        <end position="42"/>
    </location>
</feature>
<dbReference type="PANTHER" id="PTHR38940:SF5">
    <property type="match status" value="1"/>
</dbReference>
<feature type="region of interest" description="Disordered" evidence="1">
    <location>
        <begin position="26"/>
        <end position="45"/>
    </location>
</feature>
<sequence>MKTSSNSKIIKSKTGVQLVTNYSNQRVRENKSGSGANANAASRVDMTNANEPLSEIVWSPSKGLSLNCVDSSFTEEKTSLYRDVEPSSMVLDLLQSVTGGMSTTDEPINVICAKSDISSSDFPDFEEHNTGSGGNMKKTNTVKEEPNLLNDQAKVETAIISEIKRNKSYAISGHVHRPVDNSSHQENEPQSNMVVTKDGLYTEVEHINEYEEAFDALKSSSRSALEKLESRVDNNLKTFNYEATCAAKSGVLNEIENKSHGNEMMLPCDKNVPVLHSPCKSKIHMTRNKGKDKSLSDKDADVSLLKEENDSRLSVESSCSAEMFSVDAKRCNFQHQLIVGSKRVRNQFQETTHAKSYVQQGSSFINLISNMRKGFSQSTQDEAKSLPHIIANPDHHPLRLDPKLITHNKNEDSAPQNTVFKHNLQSTYCPCLKNVGKRNSHQVGEASKDFEPSNKVHVVDVTPISSCAENNSLCKQYFRSNKLEESTQRYGAGPSLRSTVRPINFLKSHENKKNYSVETKSCYNMEYGSCSTRKNKNKNDNVESYGLSKKKETTTTIHKSDNLEGLWISRFFPKSTTPLMNSDNLNEIGGSELQSTDFSTLPHSQKRVTYLNKCKIEETREQPGFSDSEEMTTMFARRLGAIKHMPTNKTDSIPHR</sequence>
<dbReference type="AlphaFoldDB" id="A0A6A4QEP9"/>
<gene>
    <name evidence="2" type="ORF">Lalb_Chr06g0169311</name>
</gene>
<evidence type="ECO:0000256" key="1">
    <source>
        <dbReference type="SAM" id="MobiDB-lite"/>
    </source>
</evidence>
<dbReference type="Proteomes" id="UP000447434">
    <property type="component" value="Chromosome 6"/>
</dbReference>
<dbReference type="EMBL" id="WOCE01000006">
    <property type="protein sequence ID" value="KAE9612093.1"/>
    <property type="molecule type" value="Genomic_DNA"/>
</dbReference>
<dbReference type="PANTHER" id="PTHR38940">
    <property type="entry name" value="PLUS3 DOMAIN-CONTAINING PROTEIN"/>
    <property type="match status" value="1"/>
</dbReference>
<organism evidence="2 3">
    <name type="scientific">Lupinus albus</name>
    <name type="common">White lupine</name>
    <name type="synonym">Lupinus termis</name>
    <dbReference type="NCBI Taxonomy" id="3870"/>
    <lineage>
        <taxon>Eukaryota</taxon>
        <taxon>Viridiplantae</taxon>
        <taxon>Streptophyta</taxon>
        <taxon>Embryophyta</taxon>
        <taxon>Tracheophyta</taxon>
        <taxon>Spermatophyta</taxon>
        <taxon>Magnoliopsida</taxon>
        <taxon>eudicotyledons</taxon>
        <taxon>Gunneridae</taxon>
        <taxon>Pentapetalae</taxon>
        <taxon>rosids</taxon>
        <taxon>fabids</taxon>
        <taxon>Fabales</taxon>
        <taxon>Fabaceae</taxon>
        <taxon>Papilionoideae</taxon>
        <taxon>50 kb inversion clade</taxon>
        <taxon>genistoids sensu lato</taxon>
        <taxon>core genistoids</taxon>
        <taxon>Genisteae</taxon>
        <taxon>Lupinus</taxon>
    </lineage>
</organism>
<comment type="caution">
    <text evidence="2">The sequence shown here is derived from an EMBL/GenBank/DDBJ whole genome shotgun (WGS) entry which is preliminary data.</text>
</comment>